<reference evidence="3 4" key="1">
    <citation type="submission" date="2018-03" db="EMBL/GenBank/DDBJ databases">
        <title>Brevisbacillus phylogenomics.</title>
        <authorList>
            <person name="Dunlap C."/>
        </authorList>
    </citation>
    <scope>NUCLEOTIDE SEQUENCE [LARGE SCALE GENOMIC DNA]</scope>
    <source>
        <strain evidence="3 4">NRRL NRS-1210</strain>
    </source>
</reference>
<dbReference type="AlphaFoldDB" id="A0A2P7VCF7"/>
<dbReference type="PANTHER" id="PTHR43000">
    <property type="entry name" value="DTDP-D-GLUCOSE 4,6-DEHYDRATASE-RELATED"/>
    <property type="match status" value="1"/>
</dbReference>
<protein>
    <submittedName>
        <fullName evidence="3">Epimerase</fullName>
    </submittedName>
</protein>
<sequence>MKILVTGATGFLGSQLVKALRRDGHTIIILKRSTSDCSRIQDILPDLIPYDTDRGQWEAPFFEQGRIDAIIHTATCYGRNNESNAVMVEANVSFPLKLLDVGMRSGTPVFLNTDTFSSAPVRLSSHLQPYNLTKRQFREWGKCLAETTSLPFINVRLEHMYGPYDSANKFVPSVIKSCLENQPELRLTEGKQTRDFIYVDDVVSAFRVLLAHTAHLPAGFTEYQVGTGSATSIRAFTELAHQMTQSRTVLKFGSIAYKDLEIMHSQADIRLLQALGWNPQVKLEDGLRKVMADFK</sequence>
<name>A0A2P7VCF7_9BACL</name>
<dbReference type="Proteomes" id="UP000240419">
    <property type="component" value="Unassembled WGS sequence"/>
</dbReference>
<dbReference type="SUPFAM" id="SSF51735">
    <property type="entry name" value="NAD(P)-binding Rossmann-fold domains"/>
    <property type="match status" value="1"/>
</dbReference>
<evidence type="ECO:0000313" key="3">
    <source>
        <dbReference type="EMBL" id="PSJ96905.1"/>
    </source>
</evidence>
<keyword evidence="4" id="KW-1185">Reference proteome</keyword>
<dbReference type="RefSeq" id="WP_106838669.1">
    <property type="nucleotide sequence ID" value="NZ_JBCNIW010000018.1"/>
</dbReference>
<evidence type="ECO:0000256" key="1">
    <source>
        <dbReference type="ARBA" id="ARBA00007637"/>
    </source>
</evidence>
<proteinExistence type="inferred from homology"/>
<dbReference type="InterPro" id="IPR001509">
    <property type="entry name" value="Epimerase_deHydtase"/>
</dbReference>
<gene>
    <name evidence="3" type="ORF">C7R93_10005</name>
</gene>
<dbReference type="OrthoDB" id="9771073at2"/>
<comment type="similarity">
    <text evidence="1">Belongs to the NAD(P)-dependent epimerase/dehydratase family.</text>
</comment>
<evidence type="ECO:0000313" key="4">
    <source>
        <dbReference type="Proteomes" id="UP000240419"/>
    </source>
</evidence>
<organism evidence="3 4">
    <name type="scientific">Brevibacillus fortis</name>
    <dbReference type="NCBI Taxonomy" id="2126352"/>
    <lineage>
        <taxon>Bacteria</taxon>
        <taxon>Bacillati</taxon>
        <taxon>Bacillota</taxon>
        <taxon>Bacilli</taxon>
        <taxon>Bacillales</taxon>
        <taxon>Paenibacillaceae</taxon>
        <taxon>Brevibacillus</taxon>
    </lineage>
</organism>
<dbReference type="Pfam" id="PF01370">
    <property type="entry name" value="Epimerase"/>
    <property type="match status" value="1"/>
</dbReference>
<dbReference type="EMBL" id="PXZM01000013">
    <property type="protein sequence ID" value="PSJ96905.1"/>
    <property type="molecule type" value="Genomic_DNA"/>
</dbReference>
<feature type="domain" description="NAD-dependent epimerase/dehydratase" evidence="2">
    <location>
        <begin position="3"/>
        <end position="217"/>
    </location>
</feature>
<accession>A0A2P7VCF7</accession>
<dbReference type="Gene3D" id="3.40.50.720">
    <property type="entry name" value="NAD(P)-binding Rossmann-like Domain"/>
    <property type="match status" value="1"/>
</dbReference>
<dbReference type="InterPro" id="IPR036291">
    <property type="entry name" value="NAD(P)-bd_dom_sf"/>
</dbReference>
<evidence type="ECO:0000259" key="2">
    <source>
        <dbReference type="Pfam" id="PF01370"/>
    </source>
</evidence>
<comment type="caution">
    <text evidence="3">The sequence shown here is derived from an EMBL/GenBank/DDBJ whole genome shotgun (WGS) entry which is preliminary data.</text>
</comment>